<dbReference type="InterPro" id="IPR002110">
    <property type="entry name" value="Ankyrin_rpt"/>
</dbReference>
<evidence type="ECO:0000313" key="5">
    <source>
        <dbReference type="EMBL" id="CAI4001946.1"/>
    </source>
</evidence>
<evidence type="ECO:0000256" key="2">
    <source>
        <dbReference type="ARBA" id="ARBA00023043"/>
    </source>
</evidence>
<dbReference type="AlphaFoldDB" id="A0A9P1G6Z0"/>
<dbReference type="EMBL" id="CAMXCT030003013">
    <property type="protein sequence ID" value="CAL4789258.1"/>
    <property type="molecule type" value="Genomic_DNA"/>
</dbReference>
<dbReference type="PANTHER" id="PTHR24126:SF14">
    <property type="entry name" value="ANK_REP_REGION DOMAIN-CONTAINING PROTEIN"/>
    <property type="match status" value="1"/>
</dbReference>
<dbReference type="SUPFAM" id="SSF48403">
    <property type="entry name" value="Ankyrin repeat"/>
    <property type="match status" value="1"/>
</dbReference>
<dbReference type="Pfam" id="PF00023">
    <property type="entry name" value="Ank"/>
    <property type="match status" value="1"/>
</dbReference>
<name>A0A9P1G6Z0_9DINO</name>
<dbReference type="Proteomes" id="UP001152797">
    <property type="component" value="Unassembled WGS sequence"/>
</dbReference>
<evidence type="ECO:0000256" key="1">
    <source>
        <dbReference type="ARBA" id="ARBA00022737"/>
    </source>
</evidence>
<evidence type="ECO:0000256" key="4">
    <source>
        <dbReference type="SAM" id="MobiDB-lite"/>
    </source>
</evidence>
<feature type="repeat" description="ANK" evidence="3">
    <location>
        <begin position="127"/>
        <end position="159"/>
    </location>
</feature>
<protein>
    <submittedName>
        <fullName evidence="7">Ankyrin repeat family A protein 2 (RFXANK-like protein 2)</fullName>
    </submittedName>
</protein>
<keyword evidence="1" id="KW-0677">Repeat</keyword>
<sequence length="223" mass="24304">MAGGRAAMGGNVVLELKYHILNGRLAQAKKLLAATQMSLEDTLDEDGNTALHWLAQALAEPEQEATQQEMLAFLLQNGAPKNLQNYLGETPLMLAVRLAILEPEKAKTLVEELLVKGRVDPGRADLVGETPLMEAAAASHEGIGRLLLEHRADPNAESSSGLTAMQLAEEHQADAFIQLLKSPVAARAAQEAKQEDAQGRSMEERQRLAELRREKQVGRYLRG</sequence>
<dbReference type="Pfam" id="PF12796">
    <property type="entry name" value="Ank_2"/>
    <property type="match status" value="1"/>
</dbReference>
<dbReference type="SMART" id="SM00248">
    <property type="entry name" value="ANK"/>
    <property type="match status" value="3"/>
</dbReference>
<accession>A0A9P1G6Z0</accession>
<keyword evidence="8" id="KW-1185">Reference proteome</keyword>
<dbReference type="PROSITE" id="PS50297">
    <property type="entry name" value="ANK_REP_REGION"/>
    <property type="match status" value="1"/>
</dbReference>
<dbReference type="Gene3D" id="1.25.40.20">
    <property type="entry name" value="Ankyrin repeat-containing domain"/>
    <property type="match status" value="2"/>
</dbReference>
<evidence type="ECO:0000256" key="3">
    <source>
        <dbReference type="PROSITE-ProRule" id="PRU00023"/>
    </source>
</evidence>
<dbReference type="PROSITE" id="PS50088">
    <property type="entry name" value="ANK_REPEAT"/>
    <property type="match status" value="1"/>
</dbReference>
<keyword evidence="2 3" id="KW-0040">ANK repeat</keyword>
<organism evidence="5">
    <name type="scientific">Cladocopium goreaui</name>
    <dbReference type="NCBI Taxonomy" id="2562237"/>
    <lineage>
        <taxon>Eukaryota</taxon>
        <taxon>Sar</taxon>
        <taxon>Alveolata</taxon>
        <taxon>Dinophyceae</taxon>
        <taxon>Suessiales</taxon>
        <taxon>Symbiodiniaceae</taxon>
        <taxon>Cladocopium</taxon>
    </lineage>
</organism>
<dbReference type="EMBL" id="CAMXCT020003013">
    <property type="protein sequence ID" value="CAL1155321.1"/>
    <property type="molecule type" value="Genomic_DNA"/>
</dbReference>
<evidence type="ECO:0000313" key="7">
    <source>
        <dbReference type="EMBL" id="CAL4789258.1"/>
    </source>
</evidence>
<feature type="region of interest" description="Disordered" evidence="4">
    <location>
        <begin position="189"/>
        <end position="223"/>
    </location>
</feature>
<proteinExistence type="predicted"/>
<dbReference type="PANTHER" id="PTHR24126">
    <property type="entry name" value="ANKYRIN REPEAT, PH AND SEC7 DOMAIN CONTAINING PROTEIN SECG-RELATED"/>
    <property type="match status" value="1"/>
</dbReference>
<comment type="caution">
    <text evidence="5">The sequence shown here is derived from an EMBL/GenBank/DDBJ whole genome shotgun (WGS) entry which is preliminary data.</text>
</comment>
<evidence type="ECO:0000313" key="8">
    <source>
        <dbReference type="Proteomes" id="UP001152797"/>
    </source>
</evidence>
<evidence type="ECO:0000313" key="6">
    <source>
        <dbReference type="EMBL" id="CAL1155321.1"/>
    </source>
</evidence>
<feature type="compositionally biased region" description="Basic and acidic residues" evidence="4">
    <location>
        <begin position="190"/>
        <end position="217"/>
    </location>
</feature>
<dbReference type="OrthoDB" id="6718656at2759"/>
<dbReference type="InterPro" id="IPR036770">
    <property type="entry name" value="Ankyrin_rpt-contain_sf"/>
</dbReference>
<dbReference type="EMBL" id="CAMXCT010003013">
    <property type="protein sequence ID" value="CAI4001946.1"/>
    <property type="molecule type" value="Genomic_DNA"/>
</dbReference>
<gene>
    <name evidence="5" type="ORF">C1SCF055_LOCUS27936</name>
</gene>
<reference evidence="5" key="1">
    <citation type="submission" date="2022-10" db="EMBL/GenBank/DDBJ databases">
        <authorList>
            <person name="Chen Y."/>
            <person name="Dougan E. K."/>
            <person name="Chan C."/>
            <person name="Rhodes N."/>
            <person name="Thang M."/>
        </authorList>
    </citation>
    <scope>NUCLEOTIDE SEQUENCE</scope>
</reference>
<reference evidence="6" key="2">
    <citation type="submission" date="2024-04" db="EMBL/GenBank/DDBJ databases">
        <authorList>
            <person name="Chen Y."/>
            <person name="Shah S."/>
            <person name="Dougan E. K."/>
            <person name="Thang M."/>
            <person name="Chan C."/>
        </authorList>
    </citation>
    <scope>NUCLEOTIDE SEQUENCE [LARGE SCALE GENOMIC DNA]</scope>
</reference>